<dbReference type="STRING" id="65393.PCC7424_1705"/>
<feature type="transmembrane region" description="Helical" evidence="1">
    <location>
        <begin position="154"/>
        <end position="175"/>
    </location>
</feature>
<feature type="domain" description="Rhodanese" evidence="2">
    <location>
        <begin position="26"/>
        <end position="114"/>
    </location>
</feature>
<dbReference type="PROSITE" id="PS50206">
    <property type="entry name" value="RHODANESE_3"/>
    <property type="match status" value="1"/>
</dbReference>
<evidence type="ECO:0000313" key="4">
    <source>
        <dbReference type="Proteomes" id="UP000002384"/>
    </source>
</evidence>
<feature type="transmembrane region" description="Helical" evidence="1">
    <location>
        <begin position="128"/>
        <end position="148"/>
    </location>
</feature>
<dbReference type="InterPro" id="IPR021309">
    <property type="entry name" value="YgaP-like_TM"/>
</dbReference>
<dbReference type="Gene3D" id="3.40.250.10">
    <property type="entry name" value="Rhodanese-like domain"/>
    <property type="match status" value="1"/>
</dbReference>
<dbReference type="SMART" id="SM00450">
    <property type="entry name" value="RHOD"/>
    <property type="match status" value="1"/>
</dbReference>
<sequence length="185" mass="20146">MTTTRSRNLTDKLQVVDASTLKQWLEAQQVILVDVREPSEYAEERISNAIPIPLSTFDPKKIPFEENKKLVLYCRGGNRSTQAAQKLLAAGFENITHLQNGITGWKQAGYPTQINGNAPISIMRQVQIVAGSLVLIGTILGAFISPWFLILSGFVGSGLLFAGITNTCALGMLLAKLPYNQSVKG</sequence>
<keyword evidence="1" id="KW-0472">Membrane</keyword>
<dbReference type="CDD" id="cd00158">
    <property type="entry name" value="RHOD"/>
    <property type="match status" value="1"/>
</dbReference>
<keyword evidence="1" id="KW-0812">Transmembrane</keyword>
<dbReference type="HOGENOM" id="CLU_107126_1_0_3"/>
<protein>
    <submittedName>
        <fullName evidence="3">Rhodanese domain protein</fullName>
    </submittedName>
</protein>
<keyword evidence="1" id="KW-1133">Transmembrane helix</keyword>
<dbReference type="Proteomes" id="UP000002384">
    <property type="component" value="Chromosome"/>
</dbReference>
<accession>B7KB30</accession>
<dbReference type="InterPro" id="IPR001763">
    <property type="entry name" value="Rhodanese-like_dom"/>
</dbReference>
<reference evidence="4" key="1">
    <citation type="journal article" date="2011" name="MBio">
        <title>Novel metabolic attributes of the genus Cyanothece, comprising a group of unicellular nitrogen-fixing Cyanobacteria.</title>
        <authorList>
            <person name="Bandyopadhyay A."/>
            <person name="Elvitigala T."/>
            <person name="Welsh E."/>
            <person name="Stockel J."/>
            <person name="Liberton M."/>
            <person name="Min H."/>
            <person name="Sherman L.A."/>
            <person name="Pakrasi H.B."/>
        </authorList>
    </citation>
    <scope>NUCLEOTIDE SEQUENCE [LARGE SCALE GENOMIC DNA]</scope>
    <source>
        <strain evidence="4">PCC 7424</strain>
    </source>
</reference>
<dbReference type="InterPro" id="IPR036873">
    <property type="entry name" value="Rhodanese-like_dom_sf"/>
</dbReference>
<dbReference type="PANTHER" id="PTHR43031:SF1">
    <property type="entry name" value="PYRIDINE NUCLEOTIDE-DISULPHIDE OXIDOREDUCTASE"/>
    <property type="match status" value="1"/>
</dbReference>
<gene>
    <name evidence="3" type="ordered locus">PCC7424_1705</name>
</gene>
<dbReference type="InterPro" id="IPR050229">
    <property type="entry name" value="GlpE_sulfurtransferase"/>
</dbReference>
<dbReference type="RefSeq" id="WP_012599083.1">
    <property type="nucleotide sequence ID" value="NC_011729.1"/>
</dbReference>
<name>B7KB30_GLOC7</name>
<dbReference type="AlphaFoldDB" id="B7KB30"/>
<proteinExistence type="predicted"/>
<keyword evidence="4" id="KW-1185">Reference proteome</keyword>
<dbReference type="eggNOG" id="COG0607">
    <property type="taxonomic scope" value="Bacteria"/>
</dbReference>
<dbReference type="Pfam" id="PF11127">
    <property type="entry name" value="YgaP-like_TM"/>
    <property type="match status" value="1"/>
</dbReference>
<dbReference type="OrthoDB" id="9792975at2"/>
<dbReference type="EMBL" id="CP001291">
    <property type="protein sequence ID" value="ACK70140.1"/>
    <property type="molecule type" value="Genomic_DNA"/>
</dbReference>
<dbReference type="KEGG" id="cyc:PCC7424_1705"/>
<evidence type="ECO:0000259" key="2">
    <source>
        <dbReference type="PROSITE" id="PS50206"/>
    </source>
</evidence>
<evidence type="ECO:0000313" key="3">
    <source>
        <dbReference type="EMBL" id="ACK70140.1"/>
    </source>
</evidence>
<dbReference type="Pfam" id="PF00581">
    <property type="entry name" value="Rhodanese"/>
    <property type="match status" value="1"/>
</dbReference>
<dbReference type="PANTHER" id="PTHR43031">
    <property type="entry name" value="FAD-DEPENDENT OXIDOREDUCTASE"/>
    <property type="match status" value="1"/>
</dbReference>
<evidence type="ECO:0000256" key="1">
    <source>
        <dbReference type="SAM" id="Phobius"/>
    </source>
</evidence>
<dbReference type="Gene3D" id="6.10.140.1340">
    <property type="match status" value="1"/>
</dbReference>
<dbReference type="SUPFAM" id="SSF52821">
    <property type="entry name" value="Rhodanese/Cell cycle control phosphatase"/>
    <property type="match status" value="1"/>
</dbReference>
<organism evidence="3 4">
    <name type="scientific">Gloeothece citriformis (strain PCC 7424)</name>
    <name type="common">Cyanothece sp. (strain PCC 7424)</name>
    <dbReference type="NCBI Taxonomy" id="65393"/>
    <lineage>
        <taxon>Bacteria</taxon>
        <taxon>Bacillati</taxon>
        <taxon>Cyanobacteriota</taxon>
        <taxon>Cyanophyceae</taxon>
        <taxon>Oscillatoriophycideae</taxon>
        <taxon>Chroococcales</taxon>
        <taxon>Aphanothecaceae</taxon>
        <taxon>Gloeothece</taxon>
        <taxon>Gloeothece citriformis</taxon>
    </lineage>
</organism>